<reference evidence="1" key="1">
    <citation type="journal article" date="2015" name="ISME J.">
        <title>A new class of marine Euryarchaeota group II from the Mediterranean deep chlorophyll maximum.</title>
        <authorList>
            <person name="Martin-Cuadrado A.B."/>
            <person name="Garcia-Heredia I."/>
            <person name="Molto A.G."/>
            <person name="Lopez-Ubeda R."/>
            <person name="Kimes N."/>
            <person name="Lopez-Garcia P."/>
            <person name="Moreira D."/>
            <person name="Rodriguez-Valera F."/>
        </authorList>
    </citation>
    <scope>NUCLEOTIDE SEQUENCE</scope>
</reference>
<organism evidence="1">
    <name type="scientific">uncultured Poseidoniia archaeon</name>
    <dbReference type="NCBI Taxonomy" id="1697135"/>
    <lineage>
        <taxon>Archaea</taxon>
        <taxon>Methanobacteriati</taxon>
        <taxon>Thermoplasmatota</taxon>
        <taxon>Candidatus Poseidoniia</taxon>
        <taxon>environmental samples</taxon>
    </lineage>
</organism>
<reference evidence="1" key="2">
    <citation type="submission" date="2016-12" db="EMBL/GenBank/DDBJ databases">
        <authorList>
            <person name="Song W.-J."/>
            <person name="Kurnit D.M."/>
        </authorList>
    </citation>
    <scope>NUCLEOTIDE SEQUENCE</scope>
</reference>
<protein>
    <submittedName>
        <fullName evidence="1">Uncharacterized protein</fullName>
    </submittedName>
</protein>
<evidence type="ECO:0000313" key="1">
    <source>
        <dbReference type="EMBL" id="ANV79225.1"/>
    </source>
</evidence>
<dbReference type="EMBL" id="KP211816">
    <property type="protein sequence ID" value="ANV79225.1"/>
    <property type="molecule type" value="Genomic_DNA"/>
</dbReference>
<dbReference type="AlphaFoldDB" id="A0A1B1TAE0"/>
<accession>A0A1B1TAE0</accession>
<name>A0A1B1TAE0_9ARCH</name>
<sequence length="182" mass="20150">MVKSRNIVCDEFGNFVRLGAPDEKLLSAEYLVPISIKSGAGISRKTFDHYTRGDLYPSLNHISNYSSKNEVGAFVLNAQGVVSHQDKTKINYQIIVDARHAEESPQAYVMNPSCENIQHANIFKKGVYSIFPTREICGICLGSGFIERYLDTADEKARIGLLLNQISDVLNNPNPADAARSI</sequence>
<proteinExistence type="predicted"/>